<organism evidence="1 2">
    <name type="scientific">Rubrivivax rivuli</name>
    <dbReference type="NCBI Taxonomy" id="1862385"/>
    <lineage>
        <taxon>Bacteria</taxon>
        <taxon>Pseudomonadati</taxon>
        <taxon>Pseudomonadota</taxon>
        <taxon>Betaproteobacteria</taxon>
        <taxon>Burkholderiales</taxon>
        <taxon>Sphaerotilaceae</taxon>
        <taxon>Rubrivivax</taxon>
    </lineage>
</organism>
<accession>A0A437RDY0</accession>
<dbReference type="OrthoDB" id="5416084at2"/>
<dbReference type="AlphaFoldDB" id="A0A437RDY0"/>
<name>A0A437RDY0_9BURK</name>
<comment type="caution">
    <text evidence="1">The sequence shown here is derived from an EMBL/GenBank/DDBJ whole genome shotgun (WGS) entry which is preliminary data.</text>
</comment>
<dbReference type="Pfam" id="PF14559">
    <property type="entry name" value="TPR_19"/>
    <property type="match status" value="1"/>
</dbReference>
<keyword evidence="2" id="KW-1185">Reference proteome</keyword>
<sequence length="274" mass="30270">MAQPSAAELALKEGDVPRALKLLTEQVRAKPQDAKLRVFMFQLLCVLGHWDRALNQLNVAFELDASTLPMVQTYREAIACETLRLQVFAGQKVPMLFGEPEPWIALLIEALLREGRHEPEAARQLREQALEQAPTTSGQIDGQPFSWIADADGRLGPTVEAVINGRYYWLPWSRLSKVEIDPPQDLRDAIWMPAHFQFTNGGEVVGLIPTRYPDTALAAGDALALSRRTDWRDNGTGVYVGLGQRLLVTDQAEVGLMDVRTVTLDEASAEAAAA</sequence>
<dbReference type="InterPro" id="IPR011990">
    <property type="entry name" value="TPR-like_helical_dom_sf"/>
</dbReference>
<dbReference type="Proteomes" id="UP000285575">
    <property type="component" value="Unassembled WGS sequence"/>
</dbReference>
<reference evidence="1 2" key="1">
    <citation type="submission" date="2019-01" db="EMBL/GenBank/DDBJ databases">
        <authorList>
            <person name="Chen W.-M."/>
        </authorList>
    </citation>
    <scope>NUCLEOTIDE SEQUENCE [LARGE SCALE GENOMIC DNA]</scope>
    <source>
        <strain evidence="1 2">KYPY4</strain>
    </source>
</reference>
<dbReference type="SUPFAM" id="SSF144059">
    <property type="entry name" value="ImpE-like"/>
    <property type="match status" value="1"/>
</dbReference>
<proteinExistence type="predicted"/>
<dbReference type="Pfam" id="PF07024">
    <property type="entry name" value="ImpE"/>
    <property type="match status" value="1"/>
</dbReference>
<protein>
    <submittedName>
        <fullName evidence="1">Virulence protein SciE type</fullName>
    </submittedName>
</protein>
<dbReference type="InterPro" id="IPR009211">
    <property type="entry name" value="TagJ"/>
</dbReference>
<dbReference type="PIRSF" id="PIRSF029288">
    <property type="entry name" value="SciE_ImpE"/>
    <property type="match status" value="1"/>
</dbReference>
<dbReference type="EMBL" id="SACR01000004">
    <property type="protein sequence ID" value="RVU44969.1"/>
    <property type="molecule type" value="Genomic_DNA"/>
</dbReference>
<gene>
    <name evidence="1" type="ORF">EOE66_12440</name>
</gene>
<evidence type="ECO:0000313" key="1">
    <source>
        <dbReference type="EMBL" id="RVU44969.1"/>
    </source>
</evidence>
<dbReference type="Gene3D" id="1.25.40.10">
    <property type="entry name" value="Tetratricopeptide repeat domain"/>
    <property type="match status" value="1"/>
</dbReference>
<evidence type="ECO:0000313" key="2">
    <source>
        <dbReference type="Proteomes" id="UP000285575"/>
    </source>
</evidence>
<dbReference type="RefSeq" id="WP_128229035.1">
    <property type="nucleotide sequence ID" value="NZ_SACR01000004.1"/>
</dbReference>